<dbReference type="EMBL" id="AP017312">
    <property type="protein sequence ID" value="BAU29220.1"/>
    <property type="molecule type" value="Genomic_DNA"/>
</dbReference>
<dbReference type="InterPro" id="IPR003474">
    <property type="entry name" value="Glcn_transporter"/>
</dbReference>
<name>A0A0U4NKI5_9BACL</name>
<sequence>MIYLESRRRKAKANGEGYGIGHKNEPEPLTDEKLPNAFIAILPLIIIGVFNKVFTGLIPQVYGKKFDFESINIPKVAAVDVTKETAIWAVEGALVLGILTVLLFSFTRVKQNFNAGINASIGGALLATLNTASEYGFGGIIALLPGITGSASGGMSIALATMGDKYLEQAEKLGINPEVMHRVASMASGGMDTLPRNGAVITLLAVAGLTHRQSYIDIFAMRLIKTLAVFL</sequence>
<dbReference type="GO" id="GO:0005886">
    <property type="term" value="C:plasma membrane"/>
    <property type="evidence" value="ECO:0007669"/>
    <property type="project" value="TreeGrafter"/>
</dbReference>
<organism evidence="1 2">
    <name type="scientific">Aneurinibacillus soli</name>
    <dbReference type="NCBI Taxonomy" id="1500254"/>
    <lineage>
        <taxon>Bacteria</taxon>
        <taxon>Bacillati</taxon>
        <taxon>Bacillota</taxon>
        <taxon>Bacilli</taxon>
        <taxon>Bacillales</taxon>
        <taxon>Paenibacillaceae</taxon>
        <taxon>Aneurinibacillus group</taxon>
        <taxon>Aneurinibacillus</taxon>
    </lineage>
</organism>
<dbReference type="PANTHER" id="PTHR30354:SF7">
    <property type="entry name" value="BLL7963 PROTEIN"/>
    <property type="match status" value="1"/>
</dbReference>
<protein>
    <submittedName>
        <fullName evidence="1">Citrate transporter</fullName>
    </submittedName>
</protein>
<dbReference type="PANTHER" id="PTHR30354">
    <property type="entry name" value="GNT FAMILY GLUCONATE TRANSPORTER"/>
    <property type="match status" value="1"/>
</dbReference>
<dbReference type="Proteomes" id="UP000217696">
    <property type="component" value="Chromosome"/>
</dbReference>
<dbReference type="AlphaFoldDB" id="A0A0U4NKI5"/>
<dbReference type="RefSeq" id="WP_096466919.1">
    <property type="nucleotide sequence ID" value="NZ_QJSZ01000017.1"/>
</dbReference>
<evidence type="ECO:0000313" key="1">
    <source>
        <dbReference type="EMBL" id="BAU29220.1"/>
    </source>
</evidence>
<accession>A0A0U4NKI5</accession>
<gene>
    <name evidence="1" type="ORF">CB4_03405</name>
</gene>
<reference evidence="1 2" key="1">
    <citation type="submission" date="2015-12" db="EMBL/GenBank/DDBJ databases">
        <title>Genome sequence of Aneurinibacillus soli.</title>
        <authorList>
            <person name="Lee J.S."/>
            <person name="Lee K.C."/>
            <person name="Kim K.K."/>
            <person name="Lee B.W."/>
        </authorList>
    </citation>
    <scope>NUCLEOTIDE SEQUENCE [LARGE SCALE GENOMIC DNA]</scope>
    <source>
        <strain evidence="1 2">CB4</strain>
    </source>
</reference>
<dbReference type="OrthoDB" id="86125at2"/>
<proteinExistence type="predicted"/>
<evidence type="ECO:0000313" key="2">
    <source>
        <dbReference type="Proteomes" id="UP000217696"/>
    </source>
</evidence>
<dbReference type="KEGG" id="asoc:CB4_03405"/>
<dbReference type="GO" id="GO:0015128">
    <property type="term" value="F:gluconate transmembrane transporter activity"/>
    <property type="evidence" value="ECO:0007669"/>
    <property type="project" value="InterPro"/>
</dbReference>
<keyword evidence="2" id="KW-1185">Reference proteome</keyword>